<dbReference type="CDD" id="cd00093">
    <property type="entry name" value="HTH_XRE"/>
    <property type="match status" value="1"/>
</dbReference>
<dbReference type="RefSeq" id="WP_001233628.1">
    <property type="nucleotide sequence ID" value="NZ_JAWQCK010000007.1"/>
</dbReference>
<dbReference type="InterPro" id="IPR010982">
    <property type="entry name" value="Lambda_DNA-bd_dom_sf"/>
</dbReference>
<sequence>MRKWLKDFRYLKGYTHEDIANKCKISRSYYTHIENGTKTPSVEIAKKIGKSLNFDWTFFFSNECSLKEQSFRLRGGIYD</sequence>
<dbReference type="AlphaFoldDB" id="A0ABD5HYV7"/>
<organism evidence="2 3">
    <name type="scientific">Bacillus thuringiensis serovar toumanoffi</name>
    <dbReference type="NCBI Taxonomy" id="180862"/>
    <lineage>
        <taxon>Bacteria</taxon>
        <taxon>Bacillati</taxon>
        <taxon>Bacillota</taxon>
        <taxon>Bacilli</taxon>
        <taxon>Bacillales</taxon>
        <taxon>Bacillaceae</taxon>
        <taxon>Bacillus</taxon>
        <taxon>Bacillus cereus group</taxon>
    </lineage>
</organism>
<dbReference type="Proteomes" id="UP001272716">
    <property type="component" value="Unassembled WGS sequence"/>
</dbReference>
<dbReference type="Pfam" id="PF01381">
    <property type="entry name" value="HTH_3"/>
    <property type="match status" value="1"/>
</dbReference>
<gene>
    <name evidence="2" type="ORF">BTTOUR_15615</name>
</gene>
<dbReference type="Gene3D" id="1.10.260.40">
    <property type="entry name" value="lambda repressor-like DNA-binding domains"/>
    <property type="match status" value="1"/>
</dbReference>
<evidence type="ECO:0000313" key="2">
    <source>
        <dbReference type="EMBL" id="MDW9210166.1"/>
    </source>
</evidence>
<name>A0ABD5HYV7_BACTU</name>
<comment type="caution">
    <text evidence="2">The sequence shown here is derived from an EMBL/GenBank/DDBJ whole genome shotgun (WGS) entry which is preliminary data.</text>
</comment>
<accession>A0ABD5HYV7</accession>
<evidence type="ECO:0000313" key="3">
    <source>
        <dbReference type="Proteomes" id="UP001272716"/>
    </source>
</evidence>
<dbReference type="PROSITE" id="PS50943">
    <property type="entry name" value="HTH_CROC1"/>
    <property type="match status" value="1"/>
</dbReference>
<protein>
    <submittedName>
        <fullName evidence="2">Transcriptional regulator</fullName>
    </submittedName>
</protein>
<feature type="domain" description="HTH cro/C1-type" evidence="1">
    <location>
        <begin position="5"/>
        <end position="59"/>
    </location>
</feature>
<dbReference type="EMBL" id="JAWQCK010000007">
    <property type="protein sequence ID" value="MDW9210166.1"/>
    <property type="molecule type" value="Genomic_DNA"/>
</dbReference>
<evidence type="ECO:0000259" key="1">
    <source>
        <dbReference type="PROSITE" id="PS50943"/>
    </source>
</evidence>
<dbReference type="InterPro" id="IPR001387">
    <property type="entry name" value="Cro/C1-type_HTH"/>
</dbReference>
<dbReference type="SUPFAM" id="SSF47413">
    <property type="entry name" value="lambda repressor-like DNA-binding domains"/>
    <property type="match status" value="1"/>
</dbReference>
<proteinExistence type="predicted"/>
<dbReference type="SMART" id="SM00530">
    <property type="entry name" value="HTH_XRE"/>
    <property type="match status" value="1"/>
</dbReference>
<reference evidence="2 3" key="1">
    <citation type="submission" date="2023-10" db="EMBL/GenBank/DDBJ databases">
        <title>Draft Genome Sequence of Bacillus thuringiensis serovar. toumanoffi 4059: Identification of a Novel Cry Protein Candidate.</title>
        <authorList>
            <person name="Murdoch R.W."/>
            <person name="Gemler B."/>
            <person name="Heater B.S."/>
        </authorList>
    </citation>
    <scope>NUCLEOTIDE SEQUENCE [LARGE SCALE GENOMIC DNA]</scope>
    <source>
        <strain evidence="2 3">4059</strain>
    </source>
</reference>